<evidence type="ECO:0000313" key="2">
    <source>
        <dbReference type="Proteomes" id="UP000323560"/>
    </source>
</evidence>
<protein>
    <submittedName>
        <fullName evidence="1">TonB-dependent receptor</fullName>
    </submittedName>
</protein>
<dbReference type="EMBL" id="CP043043">
    <property type="protein sequence ID" value="QEH95976.1"/>
    <property type="molecule type" value="Genomic_DNA"/>
</dbReference>
<accession>A0AAP9EQX4</accession>
<name>A0AAP9EQX4_GLUTH</name>
<proteinExistence type="predicted"/>
<keyword evidence="1" id="KW-0675">Receptor</keyword>
<gene>
    <name evidence="1" type="ORF">FXF46_06575</name>
</gene>
<organism evidence="1 2">
    <name type="scientific">Gluconobacter thailandicus</name>
    <dbReference type="NCBI Taxonomy" id="257438"/>
    <lineage>
        <taxon>Bacteria</taxon>
        <taxon>Pseudomonadati</taxon>
        <taxon>Pseudomonadota</taxon>
        <taxon>Alphaproteobacteria</taxon>
        <taxon>Acetobacterales</taxon>
        <taxon>Acetobacteraceae</taxon>
        <taxon>Gluconobacter</taxon>
    </lineage>
</organism>
<sequence>MFFKRPPLGREAAFFVPANFVNLSDVGHALYKKGDATTLNFLTAADVGKRIQNAPKNSATIWSTDTIAPNKP</sequence>
<dbReference type="AlphaFoldDB" id="A0AAP9EQX4"/>
<dbReference type="KEGG" id="gti:FXF46_06575"/>
<dbReference type="Proteomes" id="UP000323560">
    <property type="component" value="Chromosome"/>
</dbReference>
<reference evidence="1 2" key="1">
    <citation type="submission" date="2019-08" db="EMBL/GenBank/DDBJ databases">
        <title>Gluconobacter frateurii HD924 genome.</title>
        <authorList>
            <person name="Liu Y."/>
            <person name="Zhang P."/>
        </authorList>
    </citation>
    <scope>NUCLEOTIDE SEQUENCE [LARGE SCALE GENOMIC DNA]</scope>
    <source>
        <strain evidence="1 2">HD924</strain>
    </source>
</reference>
<evidence type="ECO:0000313" key="1">
    <source>
        <dbReference type="EMBL" id="QEH95976.1"/>
    </source>
</evidence>